<dbReference type="Proteomes" id="UP000274661">
    <property type="component" value="Unassembled WGS sequence"/>
</dbReference>
<feature type="region of interest" description="Disordered" evidence="1">
    <location>
        <begin position="46"/>
        <end position="66"/>
    </location>
</feature>
<dbReference type="AlphaFoldDB" id="A0A3R9WP76"/>
<organism evidence="3 4">
    <name type="scientific">Sphingomonas ginkgonis</name>
    <dbReference type="NCBI Taxonomy" id="2315330"/>
    <lineage>
        <taxon>Bacteria</taxon>
        <taxon>Pseudomonadati</taxon>
        <taxon>Pseudomonadota</taxon>
        <taxon>Alphaproteobacteria</taxon>
        <taxon>Sphingomonadales</taxon>
        <taxon>Sphingomonadaceae</taxon>
        <taxon>Sphingomonas</taxon>
    </lineage>
</organism>
<feature type="compositionally biased region" description="Low complexity" evidence="1">
    <location>
        <begin position="127"/>
        <end position="138"/>
    </location>
</feature>
<feature type="compositionally biased region" description="Pro residues" evidence="1">
    <location>
        <begin position="145"/>
        <end position="155"/>
    </location>
</feature>
<comment type="caution">
    <text evidence="3">The sequence shown here is derived from an EMBL/GenBank/DDBJ whole genome shotgun (WGS) entry which is preliminary data.</text>
</comment>
<name>A0A3R9WP76_9SPHN</name>
<dbReference type="OrthoDB" id="7390214at2"/>
<gene>
    <name evidence="3" type="ORF">HMF7854_04140</name>
</gene>
<dbReference type="Gene3D" id="1.25.40.10">
    <property type="entry name" value="Tetratricopeptide repeat domain"/>
    <property type="match status" value="1"/>
</dbReference>
<dbReference type="EMBL" id="RWJF01000001">
    <property type="protein sequence ID" value="RST30104.1"/>
    <property type="molecule type" value="Genomic_DNA"/>
</dbReference>
<evidence type="ECO:0000256" key="1">
    <source>
        <dbReference type="SAM" id="MobiDB-lite"/>
    </source>
</evidence>
<evidence type="ECO:0000256" key="2">
    <source>
        <dbReference type="SAM" id="SignalP"/>
    </source>
</evidence>
<feature type="signal peptide" evidence="2">
    <location>
        <begin position="1"/>
        <end position="18"/>
    </location>
</feature>
<dbReference type="InterPro" id="IPR011990">
    <property type="entry name" value="TPR-like_helical_dom_sf"/>
</dbReference>
<dbReference type="SUPFAM" id="SSF48452">
    <property type="entry name" value="TPR-like"/>
    <property type="match status" value="1"/>
</dbReference>
<evidence type="ECO:0000313" key="4">
    <source>
        <dbReference type="Proteomes" id="UP000274661"/>
    </source>
</evidence>
<evidence type="ECO:0000313" key="3">
    <source>
        <dbReference type="EMBL" id="RST30104.1"/>
    </source>
</evidence>
<protein>
    <submittedName>
        <fullName evidence="3">Tetratricopeptide repeat protein</fullName>
    </submittedName>
</protein>
<accession>A0A3R9WP76</accession>
<keyword evidence="2" id="KW-0732">Signal</keyword>
<keyword evidence="4" id="KW-1185">Reference proteome</keyword>
<feature type="chain" id="PRO_5018579379" evidence="2">
    <location>
        <begin position="19"/>
        <end position="327"/>
    </location>
</feature>
<sequence length="327" mass="34642">MRLRMMLLLAGVAGSLSTAGLTRDPPTAEQRLDRLERQVRQVQGKLFPKGQPADTAGVSDDPAATQSTVTDLATRIDALEKSLAEITRASEENGNRLSTMEADVARMRADSDNRFKALENAGPPPAAAGSAAVAPTSPQADASEPPAPTPAPEPRPAPRKVVREGPPPAPKPKFETGEADSTPARPAVATKLASGAAGLDAEAAYDAGYQHWMKKDFDGAVTALKGFSAKYPGNRRVSWANNLSGRALLDSGQPRAAAEVLLANYRKDPKGERAPDSLFYLGQALMRLNQSTQACKAYAELQDVYGSSMRPDLRKLLTPAKAEAGCK</sequence>
<feature type="region of interest" description="Disordered" evidence="1">
    <location>
        <begin position="116"/>
        <end position="185"/>
    </location>
</feature>
<reference evidence="3 4" key="1">
    <citation type="submission" date="2018-12" db="EMBL/GenBank/DDBJ databases">
        <title>Sphingomonas sp. HMF7854 Genome sequencing and assembly.</title>
        <authorList>
            <person name="Cha I."/>
            <person name="Kang H."/>
            <person name="Kim H."/>
            <person name="Kang J."/>
            <person name="Joh K."/>
        </authorList>
    </citation>
    <scope>NUCLEOTIDE SEQUENCE [LARGE SCALE GENOMIC DNA]</scope>
    <source>
        <strain evidence="3 4">HMF7854</strain>
    </source>
</reference>
<dbReference type="InterPro" id="IPR019734">
    <property type="entry name" value="TPR_rpt"/>
</dbReference>
<proteinExistence type="predicted"/>
<dbReference type="Pfam" id="PF13174">
    <property type="entry name" value="TPR_6"/>
    <property type="match status" value="1"/>
</dbReference>